<gene>
    <name evidence="2" type="ORF">SAMN05444370_102420</name>
</gene>
<evidence type="ECO:0000256" key="1">
    <source>
        <dbReference type="ARBA" id="ARBA00010617"/>
    </source>
</evidence>
<dbReference type="STRING" id="89524.SAMN05444370_102420"/>
<reference evidence="2 3" key="1">
    <citation type="submission" date="2016-10" db="EMBL/GenBank/DDBJ databases">
        <authorList>
            <person name="de Groot N.N."/>
        </authorList>
    </citation>
    <scope>NUCLEOTIDE SEQUENCE [LARGE SCALE GENOMIC DNA]</scope>
    <source>
        <strain evidence="2 3">DSM 15345</strain>
    </source>
</reference>
<dbReference type="OrthoDB" id="236246at2"/>
<evidence type="ECO:0000313" key="2">
    <source>
        <dbReference type="EMBL" id="SDZ98594.1"/>
    </source>
</evidence>
<organism evidence="2 3">
    <name type="scientific">Rubrimonas cliftonensis</name>
    <dbReference type="NCBI Taxonomy" id="89524"/>
    <lineage>
        <taxon>Bacteria</taxon>
        <taxon>Pseudomonadati</taxon>
        <taxon>Pseudomonadota</taxon>
        <taxon>Alphaproteobacteria</taxon>
        <taxon>Rhodobacterales</taxon>
        <taxon>Paracoccaceae</taxon>
        <taxon>Rubrimonas</taxon>
    </lineage>
</organism>
<dbReference type="InterPro" id="IPR017972">
    <property type="entry name" value="Cyt_P450_CS"/>
</dbReference>
<dbReference type="PANTHER" id="PTHR46696">
    <property type="entry name" value="P450, PUTATIVE (EUROFUNG)-RELATED"/>
    <property type="match status" value="1"/>
</dbReference>
<name>A0A1H3XIX1_9RHOB</name>
<comment type="similarity">
    <text evidence="1">Belongs to the cytochrome P450 family.</text>
</comment>
<dbReference type="GO" id="GO:0004497">
    <property type="term" value="F:monooxygenase activity"/>
    <property type="evidence" value="ECO:0007669"/>
    <property type="project" value="InterPro"/>
</dbReference>
<dbReference type="RefSeq" id="WP_093249455.1">
    <property type="nucleotide sequence ID" value="NZ_FNQM01000002.1"/>
</dbReference>
<dbReference type="SUPFAM" id="SSF48264">
    <property type="entry name" value="Cytochrome P450"/>
    <property type="match status" value="1"/>
</dbReference>
<dbReference type="InterPro" id="IPR036396">
    <property type="entry name" value="Cyt_P450_sf"/>
</dbReference>
<protein>
    <submittedName>
        <fullName evidence="2">Cytochrome P450</fullName>
    </submittedName>
</protein>
<dbReference type="GO" id="GO:0020037">
    <property type="term" value="F:heme binding"/>
    <property type="evidence" value="ECO:0007669"/>
    <property type="project" value="InterPro"/>
</dbReference>
<sequence length="467" mass="49578">MGAALSSLLSTLLGGLTALLGAALDTLAAVLGNWLRGLAGLWGLGRLAWRERRGEGSLAGRVLPHLARPSGQRDLFAVLRAFWPTLKLSAALVKAYPNAGTAIVTRRADVLEVLRRDADFAVVYEPRMREITAGPNFFLGMQPGPDYERDATAMRLAVRHTDVPAFVAPRAAALAREIVAGAGGALDVPARLGGPVAADVIQTYFGLGPALGAPDRATMIAEATAMFWFLFNDLGADPEVGAKGRAAAASARKWLDAAIAARKASPGEGDSVLARLAALQKAGAPGLDDLSVRNNLIGLYIGAIPTLSKAATLALDELLDRPAELRAACNAAKAGDAETVAGHVWEALRFNPHNPVVYRRALRETRIARGTLRSRRIPEGAMVFAATHSAMFDSLDVPDAGQFRIDRPWETYIHWGEGLHRCFGAEINRAVIPAMLTPLLAQPNLRRTGPRVDGGTPFPQSLPVAFG</sequence>
<dbReference type="AlphaFoldDB" id="A0A1H3XIX1"/>
<keyword evidence="3" id="KW-1185">Reference proteome</keyword>
<dbReference type="GO" id="GO:0005506">
    <property type="term" value="F:iron ion binding"/>
    <property type="evidence" value="ECO:0007669"/>
    <property type="project" value="InterPro"/>
</dbReference>
<accession>A0A1H3XIX1</accession>
<dbReference type="Gene3D" id="1.10.630.10">
    <property type="entry name" value="Cytochrome P450"/>
    <property type="match status" value="1"/>
</dbReference>
<evidence type="ECO:0000313" key="3">
    <source>
        <dbReference type="Proteomes" id="UP000198703"/>
    </source>
</evidence>
<dbReference type="PANTHER" id="PTHR46696:SF1">
    <property type="entry name" value="CYTOCHROME P450 YJIB-RELATED"/>
    <property type="match status" value="1"/>
</dbReference>
<dbReference type="PROSITE" id="PS00086">
    <property type="entry name" value="CYTOCHROME_P450"/>
    <property type="match status" value="1"/>
</dbReference>
<dbReference type="EMBL" id="FNQM01000002">
    <property type="protein sequence ID" value="SDZ98594.1"/>
    <property type="molecule type" value="Genomic_DNA"/>
</dbReference>
<proteinExistence type="inferred from homology"/>
<dbReference type="GO" id="GO:0016705">
    <property type="term" value="F:oxidoreductase activity, acting on paired donors, with incorporation or reduction of molecular oxygen"/>
    <property type="evidence" value="ECO:0007669"/>
    <property type="project" value="InterPro"/>
</dbReference>
<dbReference type="Proteomes" id="UP000198703">
    <property type="component" value="Unassembled WGS sequence"/>
</dbReference>